<feature type="compositionally biased region" description="Basic and acidic residues" evidence="4">
    <location>
        <begin position="447"/>
        <end position="605"/>
    </location>
</feature>
<dbReference type="GO" id="GO:0005525">
    <property type="term" value="F:GTP binding"/>
    <property type="evidence" value="ECO:0007669"/>
    <property type="project" value="UniProtKB-KW"/>
</dbReference>
<comment type="similarity">
    <text evidence="1">Belongs to the TRAFAC class TrmE-Era-EngA-EngB-Septin-like GTPase superfamily. AIG1/Toc34/Toc159-like paraseptin GTPase family. IAN subfamily.</text>
</comment>
<feature type="compositionally biased region" description="Basic and acidic residues" evidence="4">
    <location>
        <begin position="613"/>
        <end position="627"/>
    </location>
</feature>
<gene>
    <name evidence="6" type="ORF">C0J50_6591</name>
</gene>
<dbReference type="Proteomes" id="UP001205998">
    <property type="component" value="Unassembled WGS sequence"/>
</dbReference>
<dbReference type="PANTHER" id="PTHR10903">
    <property type="entry name" value="GTPASE, IMAP FAMILY MEMBER-RELATED"/>
    <property type="match status" value="1"/>
</dbReference>
<accession>A0AAD5FAQ9</accession>
<evidence type="ECO:0000256" key="4">
    <source>
        <dbReference type="SAM" id="MobiDB-lite"/>
    </source>
</evidence>
<sequence length="832" mass="99918">MEALKASISKLLLGKKPSLVQTETGLCVKQGEVSGHLITLVEMPALFNTQLSEQEVLHQTLQCVSVCVTGVHAFFIIIPETPLTDEVKTEIEMFQRIFSSRVNDHTIFIINQQSQTEQLDETLQAVIKPCGERHIFYSSRTDADQLITRVTKLLEQNSSRQYTMEMYCEAHIETQLQHKREINNLHQQVTELKMSNRNQTQDSSQSPGTVRIVMLGKTGVGKSASGNTILGEEVFQDVISARSVTTVCQKVTAEVNGRQITVIDTPGLFDTKTDNDETKKEIIKCISMAAPGPHVFLLVLNIVHRFTQEERETVDIIKKTFGKRSNMYTIVLFTGGDMLKKQTIEWFVKDAGPWLQELLMQFGNRYHVFNNNEKTSKNQVLNLLEKIDSMVKVNGGSCYTNEMFQQAEEALEEAKKRILKEREEQIEREKEELKVKFEAEMEKMRMAMQEEKERQDAERKKKEEEFKLKEEQIKRETSEREQQVREDFRKRREEDDLKMKEWMQNINREREENRKQWERQQEEDQKRRDREEEERRRREEEWKEKQREEKEKFNREKDKLKMNKEEELKKLQKEYEQKAAEEEKRRRDLEKKIKDAEKNNKKELQDLQLSQQREWEQRMKKEEEMRKEQQNAWERNITAIEEKWNLDQIRKQKQYEWERQKEKDERDLKENERIKKEEEEKRRIENEANEKIRKIEEQMKIQREKDERERKKKAEEHRKEMKEKLQKQQEEFRKAKEEEEEKRSEQEKNNLEFIAEQHNKEQEKLKRETEQAARKQAEEEFYIELDKKVKEAKESGFKEGCEKVESERTRPGRAIDRLINYFSENREKQKDA</sequence>
<feature type="domain" description="AIG1-type G" evidence="5">
    <location>
        <begin position="207"/>
        <end position="408"/>
    </location>
</feature>
<dbReference type="Gene3D" id="3.40.50.300">
    <property type="entry name" value="P-loop containing nucleotide triphosphate hydrolases"/>
    <property type="match status" value="2"/>
</dbReference>
<dbReference type="SUPFAM" id="SSF52540">
    <property type="entry name" value="P-loop containing nucleoside triphosphate hydrolases"/>
    <property type="match status" value="2"/>
</dbReference>
<dbReference type="PROSITE" id="PS51720">
    <property type="entry name" value="G_AIG1"/>
    <property type="match status" value="1"/>
</dbReference>
<dbReference type="InterPro" id="IPR027417">
    <property type="entry name" value="P-loop_NTPase"/>
</dbReference>
<evidence type="ECO:0000313" key="7">
    <source>
        <dbReference type="Proteomes" id="UP001205998"/>
    </source>
</evidence>
<evidence type="ECO:0000313" key="6">
    <source>
        <dbReference type="EMBL" id="KAI5608697.1"/>
    </source>
</evidence>
<dbReference type="Pfam" id="PF04548">
    <property type="entry name" value="AIG1"/>
    <property type="match status" value="2"/>
</dbReference>
<keyword evidence="3" id="KW-0342">GTP-binding</keyword>
<dbReference type="InterPro" id="IPR006703">
    <property type="entry name" value="G_AIG1"/>
</dbReference>
<comment type="caution">
    <text evidence="6">The sequence shown here is derived from an EMBL/GenBank/DDBJ whole genome shotgun (WGS) entry which is preliminary data.</text>
</comment>
<reference evidence="6" key="1">
    <citation type="submission" date="2018-07" db="EMBL/GenBank/DDBJ databases">
        <title>Comparative genomics of catfishes provides insights into carnivory and benthic adaptation.</title>
        <authorList>
            <person name="Zhang Y."/>
            <person name="Wang D."/>
            <person name="Peng Z."/>
            <person name="Zheng S."/>
            <person name="Shao F."/>
            <person name="Tao W."/>
        </authorList>
    </citation>
    <scope>NUCLEOTIDE SEQUENCE</scope>
    <source>
        <strain evidence="6">Chongqing</strain>
    </source>
</reference>
<dbReference type="EMBL" id="MU581521">
    <property type="protein sequence ID" value="KAI5608697.1"/>
    <property type="molecule type" value="Genomic_DNA"/>
</dbReference>
<evidence type="ECO:0000256" key="2">
    <source>
        <dbReference type="ARBA" id="ARBA00022741"/>
    </source>
</evidence>
<proteinExistence type="inferred from homology"/>
<dbReference type="InterPro" id="IPR045058">
    <property type="entry name" value="GIMA/IAN/Toc"/>
</dbReference>
<keyword evidence="2" id="KW-0547">Nucleotide-binding</keyword>
<evidence type="ECO:0000256" key="3">
    <source>
        <dbReference type="ARBA" id="ARBA00023134"/>
    </source>
</evidence>
<dbReference type="AlphaFoldDB" id="A0AAD5FAQ9"/>
<name>A0AAD5FAQ9_SILAS</name>
<dbReference type="PANTHER" id="PTHR10903:SF170">
    <property type="entry name" value="GTPASE IMAP FAMILY MEMBER 7"/>
    <property type="match status" value="1"/>
</dbReference>
<dbReference type="CDD" id="cd01852">
    <property type="entry name" value="AIG1"/>
    <property type="match status" value="1"/>
</dbReference>
<feature type="region of interest" description="Disordered" evidence="4">
    <location>
        <begin position="447"/>
        <end position="627"/>
    </location>
</feature>
<evidence type="ECO:0000256" key="1">
    <source>
        <dbReference type="ARBA" id="ARBA00008535"/>
    </source>
</evidence>
<evidence type="ECO:0000259" key="5">
    <source>
        <dbReference type="PROSITE" id="PS51720"/>
    </source>
</evidence>
<protein>
    <submittedName>
        <fullName evidence="6">GTPase IMAP family member 8-like</fullName>
    </submittedName>
</protein>
<feature type="region of interest" description="Disordered" evidence="4">
    <location>
        <begin position="655"/>
        <end position="772"/>
    </location>
</feature>
<organism evidence="6 7">
    <name type="scientific">Silurus asotus</name>
    <name type="common">Amur catfish</name>
    <name type="synonym">Parasilurus asotus</name>
    <dbReference type="NCBI Taxonomy" id="30991"/>
    <lineage>
        <taxon>Eukaryota</taxon>
        <taxon>Metazoa</taxon>
        <taxon>Chordata</taxon>
        <taxon>Craniata</taxon>
        <taxon>Vertebrata</taxon>
        <taxon>Euteleostomi</taxon>
        <taxon>Actinopterygii</taxon>
        <taxon>Neopterygii</taxon>
        <taxon>Teleostei</taxon>
        <taxon>Ostariophysi</taxon>
        <taxon>Siluriformes</taxon>
        <taxon>Siluridae</taxon>
        <taxon>Silurus</taxon>
    </lineage>
</organism>
<keyword evidence="7" id="KW-1185">Reference proteome</keyword>
<dbReference type="FunFam" id="3.40.50.300:FF:000366">
    <property type="entry name" value="GTPase, IMAP family member 2"/>
    <property type="match status" value="1"/>
</dbReference>